<dbReference type="AlphaFoldDB" id="A0A5N6N5N5"/>
<evidence type="ECO:0000256" key="1">
    <source>
        <dbReference type="SAM" id="Phobius"/>
    </source>
</evidence>
<dbReference type="Proteomes" id="UP000326396">
    <property type="component" value="Linkage Group LG3"/>
</dbReference>
<keyword evidence="3" id="KW-1185">Reference proteome</keyword>
<accession>A0A5N6N5N5</accession>
<evidence type="ECO:0000313" key="2">
    <source>
        <dbReference type="EMBL" id="KAD4385113.1"/>
    </source>
</evidence>
<keyword evidence="1" id="KW-0472">Membrane</keyword>
<gene>
    <name evidence="2" type="ORF">E3N88_25281</name>
</gene>
<evidence type="ECO:0000313" key="3">
    <source>
        <dbReference type="Proteomes" id="UP000326396"/>
    </source>
</evidence>
<comment type="caution">
    <text evidence="2">The sequence shown here is derived from an EMBL/GenBank/DDBJ whole genome shotgun (WGS) entry which is preliminary data.</text>
</comment>
<keyword evidence="1" id="KW-0812">Transmembrane</keyword>
<feature type="transmembrane region" description="Helical" evidence="1">
    <location>
        <begin position="6"/>
        <end position="26"/>
    </location>
</feature>
<proteinExistence type="predicted"/>
<dbReference type="EMBL" id="SZYD01000013">
    <property type="protein sequence ID" value="KAD4385113.1"/>
    <property type="molecule type" value="Genomic_DNA"/>
</dbReference>
<keyword evidence="1" id="KW-1133">Transmembrane helix</keyword>
<sequence>MNTRRYGSVSAAVIVVVIFIFQPEFLQLQTNFNLHHHHHHPADHNIASSNQFHPTLTRRPRRLPELELARARVAIRRAAVRRNLSQLLRNGDVLSTDIYHNPTQFYQ</sequence>
<organism evidence="2 3">
    <name type="scientific">Mikania micrantha</name>
    <name type="common">bitter vine</name>
    <dbReference type="NCBI Taxonomy" id="192012"/>
    <lineage>
        <taxon>Eukaryota</taxon>
        <taxon>Viridiplantae</taxon>
        <taxon>Streptophyta</taxon>
        <taxon>Embryophyta</taxon>
        <taxon>Tracheophyta</taxon>
        <taxon>Spermatophyta</taxon>
        <taxon>Magnoliopsida</taxon>
        <taxon>eudicotyledons</taxon>
        <taxon>Gunneridae</taxon>
        <taxon>Pentapetalae</taxon>
        <taxon>asterids</taxon>
        <taxon>campanulids</taxon>
        <taxon>Asterales</taxon>
        <taxon>Asteraceae</taxon>
        <taxon>Asteroideae</taxon>
        <taxon>Heliantheae alliance</taxon>
        <taxon>Eupatorieae</taxon>
        <taxon>Mikania</taxon>
    </lineage>
</organism>
<reference evidence="2 3" key="1">
    <citation type="submission" date="2019-05" db="EMBL/GenBank/DDBJ databases">
        <title>Mikania micrantha, genome provides insights into the molecular mechanism of rapid growth.</title>
        <authorList>
            <person name="Liu B."/>
        </authorList>
    </citation>
    <scope>NUCLEOTIDE SEQUENCE [LARGE SCALE GENOMIC DNA]</scope>
    <source>
        <strain evidence="2">NLD-2019</strain>
        <tissue evidence="2">Leaf</tissue>
    </source>
</reference>
<protein>
    <submittedName>
        <fullName evidence="2">Uncharacterized protein</fullName>
    </submittedName>
</protein>
<name>A0A5N6N5N5_9ASTR</name>